<name>G0NTM3_CAEBE</name>
<evidence type="ECO:0000313" key="2">
    <source>
        <dbReference type="Proteomes" id="UP000008068"/>
    </source>
</evidence>
<dbReference type="EMBL" id="GL379944">
    <property type="protein sequence ID" value="EGT37254.1"/>
    <property type="molecule type" value="Genomic_DNA"/>
</dbReference>
<protein>
    <submittedName>
        <fullName evidence="1">Uncharacterized protein</fullName>
    </submittedName>
</protein>
<dbReference type="eggNOG" id="ENOG502THNJ">
    <property type="taxonomic scope" value="Eukaryota"/>
</dbReference>
<dbReference type="HOGENOM" id="CLU_040461_1_1_1"/>
<reference evidence="2" key="1">
    <citation type="submission" date="2011-07" db="EMBL/GenBank/DDBJ databases">
        <authorList>
            <consortium name="Caenorhabditis brenneri Sequencing and Analysis Consortium"/>
            <person name="Wilson R.K."/>
        </authorList>
    </citation>
    <scope>NUCLEOTIDE SEQUENCE [LARGE SCALE GENOMIC DNA]</scope>
    <source>
        <strain evidence="2">PB2801</strain>
    </source>
</reference>
<dbReference type="PANTHER" id="PTHR31464">
    <property type="entry name" value="PROTEIN CBG01266"/>
    <property type="match status" value="1"/>
</dbReference>
<organism evidence="2">
    <name type="scientific">Caenorhabditis brenneri</name>
    <name type="common">Nematode worm</name>
    <dbReference type="NCBI Taxonomy" id="135651"/>
    <lineage>
        <taxon>Eukaryota</taxon>
        <taxon>Metazoa</taxon>
        <taxon>Ecdysozoa</taxon>
        <taxon>Nematoda</taxon>
        <taxon>Chromadorea</taxon>
        <taxon>Rhabditida</taxon>
        <taxon>Rhabditina</taxon>
        <taxon>Rhabditomorpha</taxon>
        <taxon>Rhabditoidea</taxon>
        <taxon>Rhabditidae</taxon>
        <taxon>Peloderinae</taxon>
        <taxon>Caenorhabditis</taxon>
    </lineage>
</organism>
<evidence type="ECO:0000313" key="1">
    <source>
        <dbReference type="EMBL" id="EGT37254.1"/>
    </source>
</evidence>
<dbReference type="AlphaFoldDB" id="G0NTM3"/>
<dbReference type="Pfam" id="PF05075">
    <property type="entry name" value="DUF684"/>
    <property type="match status" value="1"/>
</dbReference>
<dbReference type="STRING" id="135651.G0NTM3"/>
<dbReference type="InterPro" id="IPR007767">
    <property type="entry name" value="DUF684"/>
</dbReference>
<dbReference type="OrthoDB" id="5789346at2759"/>
<proteinExistence type="predicted"/>
<sequence>MLDIEDSTVMAASAIPLDGNPLDKINGLIDITSSFLSVGSFAFPSVKVALEGIMVVGALIKTLNSTIPDQKDPIMDKLLELERNIHSLVDKMNMKFDDMKAFITEINFHDRVIQPNSKLTRYLMDCINHPGKESLQNLKDAYSKYKPLDLAYTVMGLMDHEITNPLKMAMNADLLKTKTTFDKWDTTIRSVLAQFLFLEAFSSGLVSDGGLYDSKRMIEKSLGLFTKIDQWKADYTNSGSYWSGLKTYLEQFVDDSQNQKLNKSEKADKLKKMMDTVLTNDAFYIVVFSGRGEWKKTYAYHCPKADTQMVGCWNRSGCSVFIYRSHEGNKKHPLEYKFMRREVELCKRGKLVYTHSMEDAPKSVANDPIFDAGLICCINIVEKPEVRSANCPNWEWGPGWWITAYMKSRDYNMEIQITLIAAFE</sequence>
<dbReference type="PANTHER" id="PTHR31464:SF3">
    <property type="entry name" value="AAA DOMAIN-CONTAINING PROTEIN-RELATED"/>
    <property type="match status" value="1"/>
</dbReference>
<accession>G0NTM3</accession>
<dbReference type="Proteomes" id="UP000008068">
    <property type="component" value="Unassembled WGS sequence"/>
</dbReference>
<keyword evidence="2" id="KW-1185">Reference proteome</keyword>
<dbReference type="OMA" id="NAGFICM"/>
<gene>
    <name evidence="1" type="ORF">CAEBREN_16814</name>
</gene>
<dbReference type="InParanoid" id="G0NTM3"/>